<organism evidence="2 3">
    <name type="scientific">Prochlorococcus marinus str. GP2</name>
    <dbReference type="NCBI Taxonomy" id="59925"/>
    <lineage>
        <taxon>Bacteria</taxon>
        <taxon>Bacillati</taxon>
        <taxon>Cyanobacteriota</taxon>
        <taxon>Cyanophyceae</taxon>
        <taxon>Synechococcales</taxon>
        <taxon>Prochlorococcaceae</taxon>
        <taxon>Prochlorococcus</taxon>
    </lineage>
</organism>
<evidence type="ECO:0000256" key="1">
    <source>
        <dbReference type="SAM" id="Phobius"/>
    </source>
</evidence>
<keyword evidence="1" id="KW-1133">Transmembrane helix</keyword>
<comment type="caution">
    <text evidence="2">The sequence shown here is derived from an EMBL/GenBank/DDBJ whole genome shotgun (WGS) entry which is preliminary data.</text>
</comment>
<evidence type="ECO:0000313" key="2">
    <source>
        <dbReference type="EMBL" id="KGF87963.1"/>
    </source>
</evidence>
<proteinExistence type="predicted"/>
<gene>
    <name evidence="2" type="ORF">EU91_1001</name>
</gene>
<keyword evidence="2" id="KW-0808">Transferase</keyword>
<feature type="transmembrane region" description="Helical" evidence="1">
    <location>
        <begin position="32"/>
        <end position="53"/>
    </location>
</feature>
<accession>A0A0A1ZID0</accession>
<evidence type="ECO:0000313" key="3">
    <source>
        <dbReference type="Proteomes" id="UP000030598"/>
    </source>
</evidence>
<reference evidence="3" key="1">
    <citation type="journal article" date="2014" name="Sci. Data">
        <title>Genomes of diverse isolates of the marine cyanobacterium Prochlorococcus.</title>
        <authorList>
            <person name="Biller S."/>
            <person name="Berube P."/>
            <person name="Thompson J."/>
            <person name="Kelly L."/>
            <person name="Roggensack S."/>
            <person name="Awad L."/>
            <person name="Roache-Johnson K."/>
            <person name="Ding H."/>
            <person name="Giovannoni S.J."/>
            <person name="Moore L.R."/>
            <person name="Chisholm S.W."/>
        </authorList>
    </citation>
    <scope>NUCLEOTIDE SEQUENCE [LARGE SCALE GENOMIC DNA]</scope>
    <source>
        <strain evidence="3">GP2</strain>
    </source>
</reference>
<protein>
    <submittedName>
        <fullName evidence="2">Putative Nucleoside diphosphate kinase</fullName>
    </submittedName>
</protein>
<keyword evidence="1" id="KW-0472">Membrane</keyword>
<keyword evidence="1" id="KW-0812">Transmembrane</keyword>
<dbReference type="GO" id="GO:0016301">
    <property type="term" value="F:kinase activity"/>
    <property type="evidence" value="ECO:0007669"/>
    <property type="project" value="UniProtKB-KW"/>
</dbReference>
<keyword evidence="2" id="KW-0418">Kinase</keyword>
<dbReference type="EMBL" id="JNAH01000004">
    <property type="protein sequence ID" value="KGF87963.1"/>
    <property type="molecule type" value="Genomic_DNA"/>
</dbReference>
<dbReference type="Proteomes" id="UP000030598">
    <property type="component" value="Unassembled WGS sequence"/>
</dbReference>
<sequence length="122" mass="14644">MTDLQIPSLNMNSNKYIFKKKLSLRRKSKKRLFIEAAFMFILSLFLIYINYLIPNKNLLLQNLPNNFNKSFLLIIDLFSNIYEIFLVILIFILALITLILLIGSFYRLFRITKKREKQVNYK</sequence>
<dbReference type="AlphaFoldDB" id="A0A0A1ZID0"/>
<dbReference type="STRING" id="59925.EU91_1001"/>
<name>A0A0A1ZID0_PROMR</name>
<feature type="transmembrane region" description="Helical" evidence="1">
    <location>
        <begin position="84"/>
        <end position="109"/>
    </location>
</feature>